<sequence>MRHDQLGCRSRRPWRTLFERTLGSLPYGAVLSLAGENGEENLPASTATAAAGKVVWASEGFEKLAGVDAIDVVGQEVGSLFEVGGTEEDEEGEEAGELKRSLEIGQGCTLWMTMGEQQDGLTNVLCVHQPVTVPPQLSEEGRYSVLLFFDTASVLFENPPRQATEQQAEGGEVRGQQADSLYLKGKDQDREQYRQRTCYSLSRAMATLLADNVDVDIADGLLKEACVSFDGNNDTGYQSETLTPSGDDKSARIVHGRRRLGSNDIEGEAGDVYLGGQRGSGEVRGPTSQEQRPLLQSKRSGTTYRSDDVSRYAAEERKGEYLRGDLLLESGIVDEQQHGASHIEGHLTSSGQLENGRGSRSGDDDEEEGRTSGNIRRIQQHRQQQPQYSPAFSAATESGGAAEYSSGDESSTEPRDDLLTSPGREEATAAATVSPAEPKLFDGGDERIDGGSNSNVHHGDLSNGGGNSSFDRSLFSPSSRPPVAGSRISLDRTQESEEEAGTDATTMQRKGSDDPYEDDFCCDEEDESLPLSLSRPEQEEGRVTVKNISSDNTINHGPDNGGGWGEAVTGGHRGVDGGFDVKGHWQDDKDDSYSSSSSDGVYSGTVAGGLKINLHGGGVDGVESERDDNDELTWEGSPEGSSAHHSYHNPCQEGQEINVDGDATGFSAVTDFRGGTDGSSPTDGVSRRDKPP</sequence>
<dbReference type="PROSITE" id="PS50112">
    <property type="entry name" value="PAS"/>
    <property type="match status" value="1"/>
</dbReference>
<keyword evidence="4" id="KW-1185">Reference proteome</keyword>
<dbReference type="InterPro" id="IPR000014">
    <property type="entry name" value="PAS"/>
</dbReference>
<evidence type="ECO:0000313" key="4">
    <source>
        <dbReference type="Proteomes" id="UP000002630"/>
    </source>
</evidence>
<feature type="region of interest" description="Disordered" evidence="1">
    <location>
        <begin position="258"/>
        <end position="310"/>
    </location>
</feature>
<accession>D7G7J5</accession>
<dbReference type="Proteomes" id="UP000002630">
    <property type="component" value="Unassembled WGS sequence"/>
</dbReference>
<dbReference type="InParanoid" id="D7G7J5"/>
<name>D7G7J5_ECTSI</name>
<feature type="region of interest" description="Disordered" evidence="1">
    <location>
        <begin position="161"/>
        <end position="189"/>
    </location>
</feature>
<organism evidence="3 4">
    <name type="scientific">Ectocarpus siliculosus</name>
    <name type="common">Brown alga</name>
    <name type="synonym">Conferva siliculosa</name>
    <dbReference type="NCBI Taxonomy" id="2880"/>
    <lineage>
        <taxon>Eukaryota</taxon>
        <taxon>Sar</taxon>
        <taxon>Stramenopiles</taxon>
        <taxon>Ochrophyta</taxon>
        <taxon>PX clade</taxon>
        <taxon>Phaeophyceae</taxon>
        <taxon>Ectocarpales</taxon>
        <taxon>Ectocarpaceae</taxon>
        <taxon>Ectocarpus</taxon>
    </lineage>
</organism>
<feature type="region of interest" description="Disordered" evidence="1">
    <location>
        <begin position="344"/>
        <end position="692"/>
    </location>
</feature>
<evidence type="ECO:0000259" key="2">
    <source>
        <dbReference type="PROSITE" id="PS50112"/>
    </source>
</evidence>
<feature type="compositionally biased region" description="Basic and acidic residues" evidence="1">
    <location>
        <begin position="573"/>
        <end position="587"/>
    </location>
</feature>
<feature type="compositionally biased region" description="Low complexity" evidence="1">
    <location>
        <begin position="375"/>
        <end position="387"/>
    </location>
</feature>
<dbReference type="EMBL" id="FN649760">
    <property type="protein sequence ID" value="CBJ33993.1"/>
    <property type="molecule type" value="Genomic_DNA"/>
</dbReference>
<feature type="domain" description="PAS" evidence="2">
    <location>
        <begin position="52"/>
        <end position="105"/>
    </location>
</feature>
<evidence type="ECO:0000313" key="3">
    <source>
        <dbReference type="EMBL" id="CBJ33993.1"/>
    </source>
</evidence>
<feature type="compositionally biased region" description="Basic and acidic residues" evidence="1">
    <location>
        <begin position="412"/>
        <end position="427"/>
    </location>
</feature>
<feature type="compositionally biased region" description="Basic and acidic residues" evidence="1">
    <location>
        <begin position="439"/>
        <end position="449"/>
    </location>
</feature>
<feature type="compositionally biased region" description="Polar residues" evidence="1">
    <location>
        <begin position="546"/>
        <end position="555"/>
    </location>
</feature>
<gene>
    <name evidence="3" type="ORF">Esi_0837_0002</name>
</gene>
<protein>
    <recommendedName>
        <fullName evidence="2">PAS domain-containing protein</fullName>
    </recommendedName>
</protein>
<evidence type="ECO:0000256" key="1">
    <source>
        <dbReference type="SAM" id="MobiDB-lite"/>
    </source>
</evidence>
<proteinExistence type="predicted"/>
<dbReference type="OrthoDB" id="10354465at2759"/>
<reference evidence="3 4" key="1">
    <citation type="journal article" date="2010" name="Nature">
        <title>The Ectocarpus genome and the independent evolution of multicellularity in brown algae.</title>
        <authorList>
            <person name="Cock J.M."/>
            <person name="Sterck L."/>
            <person name="Rouze P."/>
            <person name="Scornet D."/>
            <person name="Allen A.E."/>
            <person name="Amoutzias G."/>
            <person name="Anthouard V."/>
            <person name="Artiguenave F."/>
            <person name="Aury J.M."/>
            <person name="Badger J.H."/>
            <person name="Beszteri B."/>
            <person name="Billiau K."/>
            <person name="Bonnet E."/>
            <person name="Bothwell J.H."/>
            <person name="Bowler C."/>
            <person name="Boyen C."/>
            <person name="Brownlee C."/>
            <person name="Carrano C.J."/>
            <person name="Charrier B."/>
            <person name="Cho G.Y."/>
            <person name="Coelho S.M."/>
            <person name="Collen J."/>
            <person name="Corre E."/>
            <person name="Da Silva C."/>
            <person name="Delage L."/>
            <person name="Delaroque N."/>
            <person name="Dittami S.M."/>
            <person name="Doulbeau S."/>
            <person name="Elias M."/>
            <person name="Farnham G."/>
            <person name="Gachon C.M."/>
            <person name="Gschloessl B."/>
            <person name="Heesch S."/>
            <person name="Jabbari K."/>
            <person name="Jubin C."/>
            <person name="Kawai H."/>
            <person name="Kimura K."/>
            <person name="Kloareg B."/>
            <person name="Kupper F.C."/>
            <person name="Lang D."/>
            <person name="Le Bail A."/>
            <person name="Leblanc C."/>
            <person name="Lerouge P."/>
            <person name="Lohr M."/>
            <person name="Lopez P.J."/>
            <person name="Martens C."/>
            <person name="Maumus F."/>
            <person name="Michel G."/>
            <person name="Miranda-Saavedra D."/>
            <person name="Morales J."/>
            <person name="Moreau H."/>
            <person name="Motomura T."/>
            <person name="Nagasato C."/>
            <person name="Napoli C.A."/>
            <person name="Nelson D.R."/>
            <person name="Nyvall-Collen P."/>
            <person name="Peters A.F."/>
            <person name="Pommier C."/>
            <person name="Potin P."/>
            <person name="Poulain J."/>
            <person name="Quesneville H."/>
            <person name="Read B."/>
            <person name="Rensing S.A."/>
            <person name="Ritter A."/>
            <person name="Rousvoal S."/>
            <person name="Samanta M."/>
            <person name="Samson G."/>
            <person name="Schroeder D.C."/>
            <person name="Segurens B."/>
            <person name="Strittmatter M."/>
            <person name="Tonon T."/>
            <person name="Tregear J.W."/>
            <person name="Valentin K."/>
            <person name="von Dassow P."/>
            <person name="Yamagishi T."/>
            <person name="Van de Peer Y."/>
            <person name="Wincker P."/>
        </authorList>
    </citation>
    <scope>NUCLEOTIDE SEQUENCE [LARGE SCALE GENOMIC DNA]</scope>
    <source>
        <strain evidence="4">Ec32 / CCAP1310/4</strain>
    </source>
</reference>
<feature type="compositionally biased region" description="Acidic residues" evidence="1">
    <location>
        <begin position="514"/>
        <end position="528"/>
    </location>
</feature>
<feature type="compositionally biased region" description="Low complexity" evidence="1">
    <location>
        <begin position="468"/>
        <end position="482"/>
    </location>
</feature>
<dbReference type="AlphaFoldDB" id="D7G7J5"/>